<organism evidence="1 2">
    <name type="scientific">Sphaerisporangium dianthi</name>
    <dbReference type="NCBI Taxonomy" id="1436120"/>
    <lineage>
        <taxon>Bacteria</taxon>
        <taxon>Bacillati</taxon>
        <taxon>Actinomycetota</taxon>
        <taxon>Actinomycetes</taxon>
        <taxon>Streptosporangiales</taxon>
        <taxon>Streptosporangiaceae</taxon>
        <taxon>Sphaerisporangium</taxon>
    </lineage>
</organism>
<dbReference type="RefSeq" id="WP_380848698.1">
    <property type="nucleotide sequence ID" value="NZ_JBHSFP010000034.1"/>
</dbReference>
<sequence length="122" mass="12813">MSEQSCPPWCTFAGREHPGGYEHHSAFGALLSDEHGREVYVGVQQVKAPAGGETGFFPARWLPPAVIVHTFEGDDPTACADLTPAAALTLGQAILVENADSQFGRALVEMAGLLAPAKVVAQ</sequence>
<accession>A0ABV9CS49</accession>
<name>A0ABV9CS49_9ACTN</name>
<protein>
    <recommendedName>
        <fullName evidence="3">DUF35 domain-containing protein</fullName>
    </recommendedName>
</protein>
<reference evidence="2" key="1">
    <citation type="journal article" date="2019" name="Int. J. Syst. Evol. Microbiol.">
        <title>The Global Catalogue of Microorganisms (GCM) 10K type strain sequencing project: providing services to taxonomists for standard genome sequencing and annotation.</title>
        <authorList>
            <consortium name="The Broad Institute Genomics Platform"/>
            <consortium name="The Broad Institute Genome Sequencing Center for Infectious Disease"/>
            <person name="Wu L."/>
            <person name="Ma J."/>
        </authorList>
    </citation>
    <scope>NUCLEOTIDE SEQUENCE [LARGE SCALE GENOMIC DNA]</scope>
    <source>
        <strain evidence="2">CGMCC 4.7132</strain>
    </source>
</reference>
<proteinExistence type="predicted"/>
<evidence type="ECO:0000313" key="1">
    <source>
        <dbReference type="EMBL" id="MFC4535675.1"/>
    </source>
</evidence>
<evidence type="ECO:0008006" key="3">
    <source>
        <dbReference type="Google" id="ProtNLM"/>
    </source>
</evidence>
<keyword evidence="2" id="KW-1185">Reference proteome</keyword>
<dbReference type="Proteomes" id="UP001596004">
    <property type="component" value="Unassembled WGS sequence"/>
</dbReference>
<dbReference type="EMBL" id="JBHSFP010000034">
    <property type="protein sequence ID" value="MFC4535675.1"/>
    <property type="molecule type" value="Genomic_DNA"/>
</dbReference>
<evidence type="ECO:0000313" key="2">
    <source>
        <dbReference type="Proteomes" id="UP001596004"/>
    </source>
</evidence>
<comment type="caution">
    <text evidence="1">The sequence shown here is derived from an EMBL/GenBank/DDBJ whole genome shotgun (WGS) entry which is preliminary data.</text>
</comment>
<gene>
    <name evidence="1" type="ORF">ACFO60_33345</name>
</gene>